<dbReference type="PANTHER" id="PTHR12526:SF629">
    <property type="entry name" value="TEICHURONIC ACID BIOSYNTHESIS GLYCOSYLTRANSFERASE TUAH-RELATED"/>
    <property type="match status" value="1"/>
</dbReference>
<protein>
    <submittedName>
        <fullName evidence="5">Glycosyltransferase family 4 protein</fullName>
    </submittedName>
</protein>
<evidence type="ECO:0000259" key="4">
    <source>
        <dbReference type="Pfam" id="PF00534"/>
    </source>
</evidence>
<dbReference type="Proteomes" id="UP001056429">
    <property type="component" value="Unassembled WGS sequence"/>
</dbReference>
<feature type="transmembrane region" description="Helical" evidence="3">
    <location>
        <begin position="92"/>
        <end position="111"/>
    </location>
</feature>
<feature type="domain" description="Glycosyl transferase family 1" evidence="4">
    <location>
        <begin position="240"/>
        <end position="399"/>
    </location>
</feature>
<dbReference type="EMBL" id="JAGSOJ010000002">
    <property type="protein sequence ID" value="MCM1990273.1"/>
    <property type="molecule type" value="Genomic_DNA"/>
</dbReference>
<dbReference type="InterPro" id="IPR001296">
    <property type="entry name" value="Glyco_trans_1"/>
</dbReference>
<keyword evidence="3" id="KW-1133">Transmembrane helix</keyword>
<keyword evidence="1" id="KW-0328">Glycosyltransferase</keyword>
<dbReference type="GO" id="GO:0016757">
    <property type="term" value="F:glycosyltransferase activity"/>
    <property type="evidence" value="ECO:0007669"/>
    <property type="project" value="UniProtKB-KW"/>
</dbReference>
<evidence type="ECO:0000256" key="2">
    <source>
        <dbReference type="ARBA" id="ARBA00022679"/>
    </source>
</evidence>
<reference evidence="5" key="2">
    <citation type="submission" date="2021-04" db="EMBL/GenBank/DDBJ databases">
        <authorList>
            <person name="Dong X."/>
        </authorList>
    </citation>
    <scope>NUCLEOTIDE SEQUENCE</scope>
    <source>
        <strain evidence="5">ZWT</strain>
    </source>
</reference>
<dbReference type="SUPFAM" id="SSF53756">
    <property type="entry name" value="UDP-Glycosyltransferase/glycogen phosphorylase"/>
    <property type="match status" value="1"/>
</dbReference>
<evidence type="ECO:0000313" key="5">
    <source>
        <dbReference type="EMBL" id="MCM1990273.1"/>
    </source>
</evidence>
<keyword evidence="6" id="KW-1185">Reference proteome</keyword>
<accession>A0A9J6P2I7</accession>
<dbReference type="AlphaFoldDB" id="A0A9J6P2I7"/>
<reference evidence="5" key="1">
    <citation type="journal article" date="2021" name="mSystems">
        <title>Bacteria and Archaea Synergistically Convert Glycine Betaine to Biogenic Methane in the Formosa Cold Seep of the South China Sea.</title>
        <authorList>
            <person name="Li L."/>
            <person name="Zhang W."/>
            <person name="Zhang S."/>
            <person name="Song L."/>
            <person name="Sun Q."/>
            <person name="Zhang H."/>
            <person name="Xiang H."/>
            <person name="Dong X."/>
        </authorList>
    </citation>
    <scope>NUCLEOTIDE SEQUENCE</scope>
    <source>
        <strain evidence="5">ZWT</strain>
    </source>
</reference>
<dbReference type="PANTHER" id="PTHR12526">
    <property type="entry name" value="GLYCOSYLTRANSFERASE"/>
    <property type="match status" value="1"/>
</dbReference>
<keyword evidence="2" id="KW-0808">Transferase</keyword>
<comment type="caution">
    <text evidence="5">The sequence shown here is derived from an EMBL/GenBank/DDBJ whole genome shotgun (WGS) entry which is preliminary data.</text>
</comment>
<keyword evidence="3" id="KW-0472">Membrane</keyword>
<name>A0A9J6P2I7_9CLOT</name>
<evidence type="ECO:0000256" key="3">
    <source>
        <dbReference type="SAM" id="Phobius"/>
    </source>
</evidence>
<sequence length="429" mass="50187">MKGNVCIFVLNDFINDARVRREASSLVEAGYKVKVVCVYTQFSSGLKKDEIMDGFKVRRVNKYSDLALNIRNYRNKLRSEYKNAKNIKQNNITNIILLTIYLLLEFISIILKKTKILKLVGIFNVIIRMIKEGLKEEFDIYHSNDLNTLPQGYICSKLFKKKKLIYDSHEVQTSRTGNIGKKRYSLIEKFLIRKTDKMIMTTDTRAQYTADLYKIKKPEIIHNYPFIKEKDLSKFNLYEIANIPKDEPILLYQGGIQEGRGLEKIIEAIPKFKKGITVFIGDGKLKDEIINMVESKGLMERVRFLSKVPAKDLMYFTQHAYLGFQVLQNICFNHYSSLSNKLLEYAMMEVPMVASNFPEMKKIVEDNQIGKCVDPHDSNNIAEAVNYLLNNRDKYIEFKLNCKQARLRYNWENEKKNFIRIYDNLLNSE</sequence>
<evidence type="ECO:0000256" key="1">
    <source>
        <dbReference type="ARBA" id="ARBA00022676"/>
    </source>
</evidence>
<keyword evidence="3" id="KW-0812">Transmembrane</keyword>
<evidence type="ECO:0000313" key="6">
    <source>
        <dbReference type="Proteomes" id="UP001056429"/>
    </source>
</evidence>
<dbReference type="RefSeq" id="WP_250859311.1">
    <property type="nucleotide sequence ID" value="NZ_JAGSOJ010000002.1"/>
</dbReference>
<gene>
    <name evidence="5" type="ORF">KDK92_11055</name>
</gene>
<dbReference type="CDD" id="cd03801">
    <property type="entry name" value="GT4_PimA-like"/>
    <property type="match status" value="1"/>
</dbReference>
<organism evidence="5 6">
    <name type="scientific">Oceanirhabdus seepicola</name>
    <dbReference type="NCBI Taxonomy" id="2828781"/>
    <lineage>
        <taxon>Bacteria</taxon>
        <taxon>Bacillati</taxon>
        <taxon>Bacillota</taxon>
        <taxon>Clostridia</taxon>
        <taxon>Eubacteriales</taxon>
        <taxon>Clostridiaceae</taxon>
        <taxon>Oceanirhabdus</taxon>
    </lineage>
</organism>
<proteinExistence type="predicted"/>
<dbReference type="Pfam" id="PF00534">
    <property type="entry name" value="Glycos_transf_1"/>
    <property type="match status" value="1"/>
</dbReference>
<dbReference type="Gene3D" id="3.40.50.2000">
    <property type="entry name" value="Glycogen Phosphorylase B"/>
    <property type="match status" value="2"/>
</dbReference>